<feature type="compositionally biased region" description="Acidic residues" evidence="1">
    <location>
        <begin position="54"/>
        <end position="64"/>
    </location>
</feature>
<feature type="chain" id="PRO_5004562556" description="Transmembrane protein" evidence="3">
    <location>
        <begin position="21"/>
        <end position="344"/>
    </location>
</feature>
<gene>
    <name evidence="4" type="ORF">FOMPIDRAFT_90049</name>
</gene>
<dbReference type="eggNOG" id="ENOG502T26Q">
    <property type="taxonomic scope" value="Eukaryota"/>
</dbReference>
<evidence type="ECO:0000313" key="5">
    <source>
        <dbReference type="Proteomes" id="UP000015241"/>
    </source>
</evidence>
<feature type="signal peptide" evidence="3">
    <location>
        <begin position="1"/>
        <end position="20"/>
    </location>
</feature>
<organism evidence="4 5">
    <name type="scientific">Fomitopsis schrenkii</name>
    <name type="common">Brown rot fungus</name>
    <dbReference type="NCBI Taxonomy" id="2126942"/>
    <lineage>
        <taxon>Eukaryota</taxon>
        <taxon>Fungi</taxon>
        <taxon>Dikarya</taxon>
        <taxon>Basidiomycota</taxon>
        <taxon>Agaricomycotina</taxon>
        <taxon>Agaricomycetes</taxon>
        <taxon>Polyporales</taxon>
        <taxon>Fomitopsis</taxon>
    </lineage>
</organism>
<feature type="compositionally biased region" description="Low complexity" evidence="1">
    <location>
        <begin position="105"/>
        <end position="119"/>
    </location>
</feature>
<dbReference type="AlphaFoldDB" id="S8DVP2"/>
<evidence type="ECO:0008006" key="6">
    <source>
        <dbReference type="Google" id="ProtNLM"/>
    </source>
</evidence>
<keyword evidence="2" id="KW-0472">Membrane</keyword>
<feature type="compositionally biased region" description="Basic and acidic residues" evidence="1">
    <location>
        <begin position="324"/>
        <end position="334"/>
    </location>
</feature>
<keyword evidence="5" id="KW-1185">Reference proteome</keyword>
<evidence type="ECO:0000256" key="2">
    <source>
        <dbReference type="SAM" id="Phobius"/>
    </source>
</evidence>
<keyword evidence="3" id="KW-0732">Signal</keyword>
<feature type="region of interest" description="Disordered" evidence="1">
    <location>
        <begin position="45"/>
        <end position="78"/>
    </location>
</feature>
<evidence type="ECO:0000256" key="1">
    <source>
        <dbReference type="SAM" id="MobiDB-lite"/>
    </source>
</evidence>
<reference evidence="4 5" key="1">
    <citation type="journal article" date="2012" name="Science">
        <title>The Paleozoic origin of enzymatic lignin decomposition reconstructed from 31 fungal genomes.</title>
        <authorList>
            <person name="Floudas D."/>
            <person name="Binder M."/>
            <person name="Riley R."/>
            <person name="Barry K."/>
            <person name="Blanchette R.A."/>
            <person name="Henrissat B."/>
            <person name="Martinez A.T."/>
            <person name="Otillar R."/>
            <person name="Spatafora J.W."/>
            <person name="Yadav J.S."/>
            <person name="Aerts A."/>
            <person name="Benoit I."/>
            <person name="Boyd A."/>
            <person name="Carlson A."/>
            <person name="Copeland A."/>
            <person name="Coutinho P.M."/>
            <person name="de Vries R.P."/>
            <person name="Ferreira P."/>
            <person name="Findley K."/>
            <person name="Foster B."/>
            <person name="Gaskell J."/>
            <person name="Glotzer D."/>
            <person name="Gorecki P."/>
            <person name="Heitman J."/>
            <person name="Hesse C."/>
            <person name="Hori C."/>
            <person name="Igarashi K."/>
            <person name="Jurgens J.A."/>
            <person name="Kallen N."/>
            <person name="Kersten P."/>
            <person name="Kohler A."/>
            <person name="Kuees U."/>
            <person name="Kumar T.K.A."/>
            <person name="Kuo A."/>
            <person name="LaButti K."/>
            <person name="Larrondo L.F."/>
            <person name="Lindquist E."/>
            <person name="Ling A."/>
            <person name="Lombard V."/>
            <person name="Lucas S."/>
            <person name="Lundell T."/>
            <person name="Martin R."/>
            <person name="McLaughlin D.J."/>
            <person name="Morgenstern I."/>
            <person name="Morin E."/>
            <person name="Murat C."/>
            <person name="Nagy L.G."/>
            <person name="Nolan M."/>
            <person name="Ohm R.A."/>
            <person name="Patyshakuliyeva A."/>
            <person name="Rokas A."/>
            <person name="Ruiz-Duenas F.J."/>
            <person name="Sabat G."/>
            <person name="Salamov A."/>
            <person name="Samejima M."/>
            <person name="Schmutz J."/>
            <person name="Slot J.C."/>
            <person name="St John F."/>
            <person name="Stenlid J."/>
            <person name="Sun H."/>
            <person name="Sun S."/>
            <person name="Syed K."/>
            <person name="Tsang A."/>
            <person name="Wiebenga A."/>
            <person name="Young D."/>
            <person name="Pisabarro A."/>
            <person name="Eastwood D.C."/>
            <person name="Martin F."/>
            <person name="Cullen D."/>
            <person name="Grigoriev I.V."/>
            <person name="Hibbett D.S."/>
        </authorList>
    </citation>
    <scope>NUCLEOTIDE SEQUENCE</scope>
    <source>
        <strain evidence="5">FP-58527</strain>
    </source>
</reference>
<dbReference type="HOGENOM" id="CLU_806620_0_0_1"/>
<dbReference type="Proteomes" id="UP000015241">
    <property type="component" value="Unassembled WGS sequence"/>
</dbReference>
<keyword evidence="2" id="KW-1133">Transmembrane helix</keyword>
<dbReference type="OrthoDB" id="3266475at2759"/>
<feature type="region of interest" description="Disordered" evidence="1">
    <location>
        <begin position="94"/>
        <end position="126"/>
    </location>
</feature>
<name>S8DVP2_FOMSC</name>
<protein>
    <recommendedName>
        <fullName evidence="6">Transmembrane protein</fullName>
    </recommendedName>
</protein>
<feature type="transmembrane region" description="Helical" evidence="2">
    <location>
        <begin position="171"/>
        <end position="196"/>
    </location>
</feature>
<dbReference type="EMBL" id="KE504185">
    <property type="protein sequence ID" value="EPS96682.1"/>
    <property type="molecule type" value="Genomic_DNA"/>
</dbReference>
<sequence>MKPTFLVLLACCTRVLGTHALPLRSHGPLAHGHAVGDRRALPALLGWGGGTADEPTDGETEQEPTDLRPTETTTRGEDASFSSFALFPGMLSAGSDSETAKSKDTASSTALRTASASATPESRLATTTQVEPAALMTGSAATAAAAQPTQDKPDRMPSSNSGVSSSDSWKIIGVAVICFTAVVVVLVVAVFFDTWWRFLRDLFRTRRGADEREEMVPDWHKASWEVRFGDRQRYPSFGSVPASPVLRGDPIQRQRSLRVQEWQKGEMATTSSAPVGLAMTPAERLAQHPAIPPSVYVSPDPRPSPGGVDPFKDKSPSMSPGMQELHKDPFHDARSSPYDGIDDK</sequence>
<feature type="compositionally biased region" description="Basic and acidic residues" evidence="1">
    <location>
        <begin position="65"/>
        <end position="78"/>
    </location>
</feature>
<feature type="region of interest" description="Disordered" evidence="1">
    <location>
        <begin position="138"/>
        <end position="166"/>
    </location>
</feature>
<feature type="region of interest" description="Disordered" evidence="1">
    <location>
        <begin position="291"/>
        <end position="344"/>
    </location>
</feature>
<evidence type="ECO:0000313" key="4">
    <source>
        <dbReference type="EMBL" id="EPS96682.1"/>
    </source>
</evidence>
<proteinExistence type="predicted"/>
<accession>S8DVP2</accession>
<keyword evidence="2" id="KW-0812">Transmembrane</keyword>
<dbReference type="InParanoid" id="S8DVP2"/>
<evidence type="ECO:0000256" key="3">
    <source>
        <dbReference type="SAM" id="SignalP"/>
    </source>
</evidence>